<comment type="cofactor">
    <cofactor evidence="1">
        <name>thiamine diphosphate</name>
        <dbReference type="ChEBI" id="CHEBI:58937"/>
    </cofactor>
</comment>
<dbReference type="GO" id="GO:0030976">
    <property type="term" value="F:thiamine pyrophosphate binding"/>
    <property type="evidence" value="ECO:0007669"/>
    <property type="project" value="InterPro"/>
</dbReference>
<dbReference type="InterPro" id="IPR029061">
    <property type="entry name" value="THDP-binding"/>
</dbReference>
<dbReference type="OrthoDB" id="9759785at2"/>
<dbReference type="Gene3D" id="3.40.50.11610">
    <property type="entry name" value="Multifunctional 2-oxoglutarate metabolism enzyme, C-terminal domain"/>
    <property type="match status" value="1"/>
</dbReference>
<evidence type="ECO:0000256" key="6">
    <source>
        <dbReference type="ARBA" id="ARBA00023052"/>
    </source>
</evidence>
<dbReference type="Pfam" id="PF16078">
    <property type="entry name" value="2-oxogl_dehyd_N"/>
    <property type="match status" value="1"/>
</dbReference>
<dbReference type="SUPFAM" id="SSF52518">
    <property type="entry name" value="Thiamin diphosphate-binding fold (THDP-binding)"/>
    <property type="match status" value="2"/>
</dbReference>
<sequence length="918" mass="107008">MKNNTTYNWLKSSWLSRANKNYIESIYKKFLIDPDSIDSKWHDAFLELSKKKENFNQNKNSSNIDIHTYNYDDKISKKANKLINSFRKNGYKIALTNPLKLKNLLKHLSLELSFYNFQKKDLKKNITVNFKNDFNFQTNITKLHKLLNKKYCNSIAFEYMYMENKLEKDWITNYIELNFNEDLLKSKKQIDWLSKIIYAETLEKYIDKKFPGSKRFSLEGSEALIPMLHEIIYFSQKNNISDVVLGMAHRGRINVLINVLNKNPKKLFEEFSGINISLKNSGDVKYHIGGMSEIKDKLHVIQLHLANNPSHLEIINPVISGFSRAIIDRLKNKILPISIHGDASVIGQGIIQETLNMSQTKGYRVGGTIHIVINNQIGFTTSDPKNLRSSKYCTDVAKMIQSPILHVNGDDIEACVFSIQMALYFRSRFKKDIFIDLVCYRRRGHNEIDDPFVTQPIMYNYIKNHLTAKEIYSNFLCSKKIIKFKEIQKIEDEYSAKLKLGNYVFDNEKYTYFQFKNIKIKKEEKNIFSKKDTRLFDVQSLCVAINTIPDSIKVHNRVKKIYKERRDMAKGLELFDWGSAEILAYATILNQGIPCRLSGEDVSRGTFFHRHLFIHDQLDGSIYIPLQNIHKNQGIFQAWDSVLSEEAVLAFEYGYSLFSRTNGLNIWEAQFGDFSNGAQIVIDQFISSSEQKWNQLSNLILFLPHGYEGQGPEHSSARIERFLQLCAEDNIQISIPTTASQIYHLLRRQIFKKIQKPLVIFTPKSLLRNSMACSSLEAIVNGKFQEIINEIDNFKTKPKRFIFCSGKVYYDLLEYRRTNNINDIFLIRIEELYPFPEKKLLKILKNYFFIKDFVWCQEEPYNQGAWLYVKNFLTDMLPFNSSLKYVGRPASASPAVGFFSIHKKQQEKLVHDAFQALI</sequence>
<dbReference type="SMART" id="SM00861">
    <property type="entry name" value="Transket_pyr"/>
    <property type="match status" value="1"/>
</dbReference>
<organism evidence="8 9">
    <name type="scientific">Buchnera aphidicola</name>
    <name type="common">Muscaphis stroyani</name>
    <dbReference type="NCBI Taxonomy" id="1241869"/>
    <lineage>
        <taxon>Bacteria</taxon>
        <taxon>Pseudomonadati</taxon>
        <taxon>Pseudomonadota</taxon>
        <taxon>Gammaproteobacteria</taxon>
        <taxon>Enterobacterales</taxon>
        <taxon>Erwiniaceae</taxon>
        <taxon>Buchnera</taxon>
    </lineage>
</organism>
<reference evidence="8 9" key="1">
    <citation type="submission" date="2018-12" db="EMBL/GenBank/DDBJ databases">
        <authorList>
            <person name="Chong R.A."/>
        </authorList>
    </citation>
    <scope>NUCLEOTIDE SEQUENCE [LARGE SCALE GENOMIC DNA]</scope>
    <source>
        <strain evidence="8 9">Mst</strain>
    </source>
</reference>
<dbReference type="Gene3D" id="3.40.50.12470">
    <property type="match status" value="1"/>
</dbReference>
<gene>
    <name evidence="8" type="ORF">D9V75_01455</name>
</gene>
<evidence type="ECO:0000256" key="5">
    <source>
        <dbReference type="ARBA" id="ARBA00023002"/>
    </source>
</evidence>
<dbReference type="Pfam" id="PF02779">
    <property type="entry name" value="Transket_pyr"/>
    <property type="match status" value="1"/>
</dbReference>
<dbReference type="AlphaFoldDB" id="A0A4D6Y7H4"/>
<evidence type="ECO:0000313" key="8">
    <source>
        <dbReference type="EMBL" id="QCI24373.1"/>
    </source>
</evidence>
<proteinExistence type="inferred from homology"/>
<dbReference type="InterPro" id="IPR032106">
    <property type="entry name" value="2-oxogl_dehyd_N"/>
</dbReference>
<dbReference type="PANTHER" id="PTHR23152">
    <property type="entry name" value="2-OXOGLUTARATE DEHYDROGENASE"/>
    <property type="match status" value="1"/>
</dbReference>
<dbReference type="Pfam" id="PF00676">
    <property type="entry name" value="E1_dh"/>
    <property type="match status" value="1"/>
</dbReference>
<accession>A0A4D6Y7H4</accession>
<dbReference type="CDD" id="cd02016">
    <property type="entry name" value="TPP_E1_OGDC_like"/>
    <property type="match status" value="1"/>
</dbReference>
<evidence type="ECO:0000313" key="9">
    <source>
        <dbReference type="Proteomes" id="UP000298673"/>
    </source>
</evidence>
<dbReference type="InterPro" id="IPR001017">
    <property type="entry name" value="DH_E1"/>
</dbReference>
<dbReference type="EC" id="1.2.4.2" evidence="4"/>
<dbReference type="InterPro" id="IPR042179">
    <property type="entry name" value="KGD_C_sf"/>
</dbReference>
<name>A0A4D6Y7H4_9GAMM</name>
<dbReference type="GO" id="GO:0045252">
    <property type="term" value="C:oxoglutarate dehydrogenase complex"/>
    <property type="evidence" value="ECO:0007669"/>
    <property type="project" value="TreeGrafter"/>
</dbReference>
<reference evidence="8 9" key="2">
    <citation type="submission" date="2019-05" db="EMBL/GenBank/DDBJ databases">
        <title>Genome evolution of the obligate endosymbiont Buchnera aphidicola.</title>
        <authorList>
            <person name="Moran N.A."/>
        </authorList>
    </citation>
    <scope>NUCLEOTIDE SEQUENCE [LARGE SCALE GENOMIC DNA]</scope>
    <source>
        <strain evidence="8 9">Mst</strain>
    </source>
</reference>
<dbReference type="InterPro" id="IPR005475">
    <property type="entry name" value="Transketolase-like_Pyr-bd"/>
</dbReference>
<keyword evidence="5 8" id="KW-0560">Oxidoreductase</keyword>
<comment type="similarity">
    <text evidence="3">Belongs to the alpha-ketoglutarate dehydrogenase family.</text>
</comment>
<protein>
    <recommendedName>
        <fullName evidence="4">oxoglutarate dehydrogenase (succinyl-transferring)</fullName>
        <ecNumber evidence="4">1.2.4.2</ecNumber>
    </recommendedName>
</protein>
<dbReference type="NCBIfam" id="TIGR00239">
    <property type="entry name" value="2oxo_dh_E1"/>
    <property type="match status" value="1"/>
</dbReference>
<dbReference type="Gene3D" id="1.10.287.1150">
    <property type="entry name" value="TPP helical domain"/>
    <property type="match status" value="1"/>
</dbReference>
<dbReference type="RefSeq" id="WP_158343551.1">
    <property type="nucleotide sequence ID" value="NZ_CP034861.1"/>
</dbReference>
<dbReference type="Pfam" id="PF16870">
    <property type="entry name" value="OxoGdeHyase_C"/>
    <property type="match status" value="1"/>
</dbReference>
<comment type="function">
    <text evidence="2">E1 component of the 2-oxoglutarate dehydrogenase (OGDH) complex which catalyzes the decarboxylation of 2-oxoglutarate, the first step in the conversion of 2-oxoglutarate to succinyl-CoA and CO(2).</text>
</comment>
<dbReference type="GO" id="GO:0005829">
    <property type="term" value="C:cytosol"/>
    <property type="evidence" value="ECO:0007669"/>
    <property type="project" value="TreeGrafter"/>
</dbReference>
<dbReference type="NCBIfam" id="NF008907">
    <property type="entry name" value="PRK12270.1"/>
    <property type="match status" value="1"/>
</dbReference>
<evidence type="ECO:0000256" key="3">
    <source>
        <dbReference type="ARBA" id="ARBA00006936"/>
    </source>
</evidence>
<dbReference type="NCBIfam" id="NF006914">
    <property type="entry name" value="PRK09404.1"/>
    <property type="match status" value="1"/>
</dbReference>
<dbReference type="PIRSF" id="PIRSF000157">
    <property type="entry name" value="Oxoglu_dh_E1"/>
    <property type="match status" value="1"/>
</dbReference>
<dbReference type="InterPro" id="IPR031717">
    <property type="entry name" value="ODO-1/KGD_C"/>
</dbReference>
<evidence type="ECO:0000259" key="7">
    <source>
        <dbReference type="SMART" id="SM00861"/>
    </source>
</evidence>
<evidence type="ECO:0000256" key="4">
    <source>
        <dbReference type="ARBA" id="ARBA00012280"/>
    </source>
</evidence>
<dbReference type="PANTHER" id="PTHR23152:SF4">
    <property type="entry name" value="2-OXOADIPATE DEHYDROGENASE COMPLEX COMPONENT E1"/>
    <property type="match status" value="1"/>
</dbReference>
<dbReference type="Proteomes" id="UP000298673">
    <property type="component" value="Chromosome"/>
</dbReference>
<dbReference type="GO" id="GO:0004591">
    <property type="term" value="F:oxoglutarate dehydrogenase (succinyl-transferring) activity"/>
    <property type="evidence" value="ECO:0007669"/>
    <property type="project" value="UniProtKB-EC"/>
</dbReference>
<dbReference type="Gene3D" id="3.40.50.970">
    <property type="match status" value="1"/>
</dbReference>
<keyword evidence="6" id="KW-0786">Thiamine pyrophosphate</keyword>
<evidence type="ECO:0000256" key="2">
    <source>
        <dbReference type="ARBA" id="ARBA00003906"/>
    </source>
</evidence>
<dbReference type="InterPro" id="IPR011603">
    <property type="entry name" value="2oxoglutarate_DH_E1"/>
</dbReference>
<feature type="domain" description="Transketolase-like pyrimidine-binding" evidence="7">
    <location>
        <begin position="575"/>
        <end position="769"/>
    </location>
</feature>
<dbReference type="EMBL" id="CP034861">
    <property type="protein sequence ID" value="QCI24373.1"/>
    <property type="molecule type" value="Genomic_DNA"/>
</dbReference>
<evidence type="ECO:0000256" key="1">
    <source>
        <dbReference type="ARBA" id="ARBA00001964"/>
    </source>
</evidence>
<dbReference type="GO" id="GO:0006099">
    <property type="term" value="P:tricarboxylic acid cycle"/>
    <property type="evidence" value="ECO:0007669"/>
    <property type="project" value="TreeGrafter"/>
</dbReference>